<dbReference type="EMBL" id="JAERRI010000011">
    <property type="protein sequence ID" value="MBL1092042.1"/>
    <property type="molecule type" value="Genomic_DNA"/>
</dbReference>
<keyword evidence="3 6" id="KW-0812">Transmembrane</keyword>
<feature type="transmembrane region" description="Helical" evidence="6">
    <location>
        <begin position="305"/>
        <end position="327"/>
    </location>
</feature>
<accession>A0ABS1MW82</accession>
<comment type="subcellular location">
    <subcellularLocation>
        <location evidence="1">Membrane</location>
        <topology evidence="1">Multi-pass membrane protein</topology>
    </subcellularLocation>
</comment>
<dbReference type="InterPro" id="IPR001204">
    <property type="entry name" value="Phos_transporter"/>
</dbReference>
<feature type="transmembrane region" description="Helical" evidence="6">
    <location>
        <begin position="42"/>
        <end position="61"/>
    </location>
</feature>
<evidence type="ECO:0000256" key="6">
    <source>
        <dbReference type="SAM" id="Phobius"/>
    </source>
</evidence>
<keyword evidence="5 6" id="KW-0472">Membrane</keyword>
<dbReference type="Proteomes" id="UP000629371">
    <property type="component" value="Unassembled WGS sequence"/>
</dbReference>
<keyword evidence="4 6" id="KW-1133">Transmembrane helix</keyword>
<evidence type="ECO:0000256" key="2">
    <source>
        <dbReference type="ARBA" id="ARBA00022448"/>
    </source>
</evidence>
<dbReference type="PANTHER" id="PTHR11101">
    <property type="entry name" value="PHOSPHATE TRANSPORTER"/>
    <property type="match status" value="1"/>
</dbReference>
<keyword evidence="2" id="KW-0813">Transport</keyword>
<evidence type="ECO:0000256" key="4">
    <source>
        <dbReference type="ARBA" id="ARBA00022989"/>
    </source>
</evidence>
<dbReference type="PANTHER" id="PTHR11101:SF80">
    <property type="entry name" value="PHOSPHATE TRANSPORTER"/>
    <property type="match status" value="1"/>
</dbReference>
<name>A0ABS1MW82_9ACTN</name>
<feature type="transmembrane region" description="Helical" evidence="6">
    <location>
        <begin position="81"/>
        <end position="101"/>
    </location>
</feature>
<gene>
    <name evidence="7" type="ORF">JK360_22065</name>
</gene>
<feature type="transmembrane region" description="Helical" evidence="6">
    <location>
        <begin position="135"/>
        <end position="159"/>
    </location>
</feature>
<feature type="transmembrane region" description="Helical" evidence="6">
    <location>
        <begin position="108"/>
        <end position="129"/>
    </location>
</feature>
<protein>
    <submittedName>
        <fullName evidence="7">Inorganic phosphate transporter</fullName>
    </submittedName>
</protein>
<organism evidence="7 8">
    <name type="scientific">Streptomyces siderophoricus</name>
    <dbReference type="NCBI Taxonomy" id="2802281"/>
    <lineage>
        <taxon>Bacteria</taxon>
        <taxon>Bacillati</taxon>
        <taxon>Actinomycetota</taxon>
        <taxon>Actinomycetes</taxon>
        <taxon>Kitasatosporales</taxon>
        <taxon>Streptomycetaceae</taxon>
        <taxon>Streptomyces</taxon>
    </lineage>
</organism>
<evidence type="ECO:0000313" key="8">
    <source>
        <dbReference type="Proteomes" id="UP000629371"/>
    </source>
</evidence>
<keyword evidence="8" id="KW-1185">Reference proteome</keyword>
<proteinExistence type="predicted"/>
<evidence type="ECO:0000256" key="5">
    <source>
        <dbReference type="ARBA" id="ARBA00023136"/>
    </source>
</evidence>
<reference evidence="7 8" key="1">
    <citation type="submission" date="2021-01" db="EMBL/GenBank/DDBJ databases">
        <title>WGS of actinomycetes isolated from Thailand.</title>
        <authorList>
            <person name="Thawai C."/>
        </authorList>
    </citation>
    <scope>NUCLEOTIDE SEQUENCE [LARGE SCALE GENOMIC DNA]</scope>
    <source>
        <strain evidence="7 8">CH9-7</strain>
    </source>
</reference>
<sequence length="332" mass="34698">MDTFALVVTIAVALGFTYTNGFHDSANAIATSVSTRALTPRAALAMAAVMNLAGAFLGSGVAKTVSEGLIATPHGDQGMGILFAALLGAIVWNLVTWYFGLPSSSSHALFGGMVGAALAGGTTVIWSGVIEKVVLPMFISPVIGLVLGYLVMVVILWLFRRSNPHKAKRGFRIAQTVSAAGMALGHGLQDAQKTMGVVVMALVIADVEDKNAAIPIWVKLACAITLSLGTYAGGWRIMRTLGRRIIELDPPQGFAAETTAASVMYTASFMFHAPISTTHVITAGIMGVGSTKGSRAVRWGVAKNIVMGWFITMPAAALVAALAYWLIQLAFG</sequence>
<comment type="caution">
    <text evidence="7">The sequence shown here is derived from an EMBL/GenBank/DDBJ whole genome shotgun (WGS) entry which is preliminary data.</text>
</comment>
<evidence type="ECO:0000256" key="1">
    <source>
        <dbReference type="ARBA" id="ARBA00004141"/>
    </source>
</evidence>
<evidence type="ECO:0000256" key="3">
    <source>
        <dbReference type="ARBA" id="ARBA00022692"/>
    </source>
</evidence>
<dbReference type="Pfam" id="PF01384">
    <property type="entry name" value="PHO4"/>
    <property type="match status" value="1"/>
</dbReference>
<dbReference type="RefSeq" id="WP_201807008.1">
    <property type="nucleotide sequence ID" value="NZ_JAERRI010000011.1"/>
</dbReference>
<evidence type="ECO:0000313" key="7">
    <source>
        <dbReference type="EMBL" id="MBL1092042.1"/>
    </source>
</evidence>